<proteinExistence type="predicted"/>
<sequence>AAGSPWRMILCHSETAAVEEYRCSRRHEVITRRANIMACMYSDMTGRVPGIANGIIVTDIGT</sequence>
<feature type="non-terminal residue" evidence="1">
    <location>
        <position position="1"/>
    </location>
</feature>
<reference evidence="1 2" key="1">
    <citation type="journal article" date="2021" name="BMC Genomics">
        <title>Datura genome reveals duplications of psychoactive alkaloid biosynthetic genes and high mutation rate following tissue culture.</title>
        <authorList>
            <person name="Rajewski A."/>
            <person name="Carter-House D."/>
            <person name="Stajich J."/>
            <person name="Litt A."/>
        </authorList>
    </citation>
    <scope>NUCLEOTIDE SEQUENCE [LARGE SCALE GENOMIC DNA]</scope>
    <source>
        <strain evidence="1">AR-01</strain>
    </source>
</reference>
<accession>A0ABS8VAA7</accession>
<dbReference type="EMBL" id="JACEIK010003967">
    <property type="protein sequence ID" value="MCD9643684.1"/>
    <property type="molecule type" value="Genomic_DNA"/>
</dbReference>
<gene>
    <name evidence="1" type="ORF">HAX54_031331</name>
</gene>
<dbReference type="Proteomes" id="UP000823775">
    <property type="component" value="Unassembled WGS sequence"/>
</dbReference>
<comment type="caution">
    <text evidence="1">The sequence shown here is derived from an EMBL/GenBank/DDBJ whole genome shotgun (WGS) entry which is preliminary data.</text>
</comment>
<feature type="non-terminal residue" evidence="1">
    <location>
        <position position="62"/>
    </location>
</feature>
<evidence type="ECO:0000313" key="2">
    <source>
        <dbReference type="Proteomes" id="UP000823775"/>
    </source>
</evidence>
<organism evidence="1 2">
    <name type="scientific">Datura stramonium</name>
    <name type="common">Jimsonweed</name>
    <name type="synonym">Common thornapple</name>
    <dbReference type="NCBI Taxonomy" id="4076"/>
    <lineage>
        <taxon>Eukaryota</taxon>
        <taxon>Viridiplantae</taxon>
        <taxon>Streptophyta</taxon>
        <taxon>Embryophyta</taxon>
        <taxon>Tracheophyta</taxon>
        <taxon>Spermatophyta</taxon>
        <taxon>Magnoliopsida</taxon>
        <taxon>eudicotyledons</taxon>
        <taxon>Gunneridae</taxon>
        <taxon>Pentapetalae</taxon>
        <taxon>asterids</taxon>
        <taxon>lamiids</taxon>
        <taxon>Solanales</taxon>
        <taxon>Solanaceae</taxon>
        <taxon>Solanoideae</taxon>
        <taxon>Datureae</taxon>
        <taxon>Datura</taxon>
    </lineage>
</organism>
<keyword evidence="2" id="KW-1185">Reference proteome</keyword>
<protein>
    <submittedName>
        <fullName evidence="1">Uncharacterized protein</fullName>
    </submittedName>
</protein>
<evidence type="ECO:0000313" key="1">
    <source>
        <dbReference type="EMBL" id="MCD9643684.1"/>
    </source>
</evidence>
<name>A0ABS8VAA7_DATST</name>